<gene>
    <name evidence="2" type="ORF">EIK79_16395</name>
</gene>
<reference evidence="2 3" key="1">
    <citation type="submission" date="2018-11" db="EMBL/GenBank/DDBJ databases">
        <title>Taxonoimc description of Halomarina strain SPP-AMP-1.</title>
        <authorList>
            <person name="Pal Y."/>
            <person name="Srinivasana K."/>
            <person name="Verma A."/>
            <person name="Kumar P."/>
        </authorList>
    </citation>
    <scope>NUCLEOTIDE SEQUENCE [LARGE SCALE GENOMIC DNA]</scope>
    <source>
        <strain evidence="2 3">SPP-AMP-1</strain>
    </source>
</reference>
<dbReference type="AlphaFoldDB" id="A0A3P3R3U3"/>
<evidence type="ECO:0000313" key="3">
    <source>
        <dbReference type="Proteomes" id="UP000282322"/>
    </source>
</evidence>
<feature type="region of interest" description="Disordered" evidence="1">
    <location>
        <begin position="19"/>
        <end position="44"/>
    </location>
</feature>
<sequence length="105" mass="11990">MVEDQPDSSEFVWVNDAQESGQSHVEVRGTVGLPSDSNDEEEGTTVQMRLPDELADEIISLYDELDGDFYQRYGERLEPNQLFWTNGVQVMLDHADEIREQIGVK</sequence>
<name>A0A3P3R3U3_9EURY</name>
<proteinExistence type="predicted"/>
<protein>
    <submittedName>
        <fullName evidence="2">Uncharacterized protein</fullName>
    </submittedName>
</protein>
<evidence type="ECO:0000313" key="2">
    <source>
        <dbReference type="EMBL" id="RRJ28171.1"/>
    </source>
</evidence>
<accession>A0A3P3R3U3</accession>
<dbReference type="RefSeq" id="WP_124956639.1">
    <property type="nucleotide sequence ID" value="NZ_RRCH01000040.1"/>
</dbReference>
<comment type="caution">
    <text evidence="2">The sequence shown here is derived from an EMBL/GenBank/DDBJ whole genome shotgun (WGS) entry which is preliminary data.</text>
</comment>
<keyword evidence="3" id="KW-1185">Reference proteome</keyword>
<evidence type="ECO:0000256" key="1">
    <source>
        <dbReference type="SAM" id="MobiDB-lite"/>
    </source>
</evidence>
<dbReference type="Proteomes" id="UP000282322">
    <property type="component" value="Unassembled WGS sequence"/>
</dbReference>
<organism evidence="2 3">
    <name type="scientific">Halocatena pleomorpha</name>
    <dbReference type="NCBI Taxonomy" id="1785090"/>
    <lineage>
        <taxon>Archaea</taxon>
        <taxon>Methanobacteriati</taxon>
        <taxon>Methanobacteriota</taxon>
        <taxon>Stenosarchaea group</taxon>
        <taxon>Halobacteria</taxon>
        <taxon>Halobacteriales</taxon>
        <taxon>Natronomonadaceae</taxon>
        <taxon>Halocatena</taxon>
    </lineage>
</organism>
<dbReference type="EMBL" id="RRCH01000040">
    <property type="protein sequence ID" value="RRJ28171.1"/>
    <property type="molecule type" value="Genomic_DNA"/>
</dbReference>